<dbReference type="SUPFAM" id="SSF46626">
    <property type="entry name" value="Cytochrome c"/>
    <property type="match status" value="1"/>
</dbReference>
<dbReference type="Gene3D" id="3.40.50.1110">
    <property type="entry name" value="SGNH hydrolase"/>
    <property type="match status" value="1"/>
</dbReference>
<dbReference type="InterPro" id="IPR036909">
    <property type="entry name" value="Cyt_c-like_dom_sf"/>
</dbReference>
<dbReference type="InterPro" id="IPR008979">
    <property type="entry name" value="Galactose-bd-like_sf"/>
</dbReference>
<dbReference type="PROSITE" id="PS00196">
    <property type="entry name" value="COPPER_BLUE"/>
    <property type="match status" value="1"/>
</dbReference>
<dbReference type="Pfam" id="PF22633">
    <property type="entry name" value="F5_F8_type_C_2"/>
    <property type="match status" value="1"/>
</dbReference>
<evidence type="ECO:0000256" key="2">
    <source>
        <dbReference type="ARBA" id="ARBA00022617"/>
    </source>
</evidence>
<dbReference type="InterPro" id="IPR013427">
    <property type="entry name" value="Haem-bd_dom_put"/>
</dbReference>
<dbReference type="SUPFAM" id="SSF49785">
    <property type="entry name" value="Galactose-binding domain-like"/>
    <property type="match status" value="1"/>
</dbReference>
<dbReference type="GO" id="GO:0005507">
    <property type="term" value="F:copper ion binding"/>
    <property type="evidence" value="ECO:0007669"/>
    <property type="project" value="InterPro"/>
</dbReference>
<dbReference type="Pfam" id="PF23500">
    <property type="entry name" value="DUF7133"/>
    <property type="match status" value="2"/>
</dbReference>
<dbReference type="eggNOG" id="COG2755">
    <property type="taxonomic scope" value="Bacteria"/>
</dbReference>
<dbReference type="STRING" id="886293.Sinac_7011"/>
<dbReference type="Pfam" id="PF00127">
    <property type="entry name" value="Copper-bind"/>
    <property type="match status" value="1"/>
</dbReference>
<dbReference type="InterPro" id="IPR036514">
    <property type="entry name" value="SGNH_hydro_sf"/>
</dbReference>
<dbReference type="SUPFAM" id="SSF52266">
    <property type="entry name" value="SGNH hydrolase"/>
    <property type="match status" value="1"/>
</dbReference>
<dbReference type="HOGENOM" id="CLU_003805_0_0_0"/>
<dbReference type="NCBIfam" id="TIGR02604">
    <property type="entry name" value="Piru_Ver_Nterm"/>
    <property type="match status" value="1"/>
</dbReference>
<dbReference type="InterPro" id="IPR013428">
    <property type="entry name" value="Membrane-bound_put_N"/>
</dbReference>
<dbReference type="eggNOG" id="COG3794">
    <property type="taxonomic scope" value="Bacteria"/>
</dbReference>
<dbReference type="CDD" id="cd01834">
    <property type="entry name" value="SGNH_hydrolase_like_2"/>
    <property type="match status" value="1"/>
</dbReference>
<dbReference type="InterPro" id="IPR000923">
    <property type="entry name" value="BlueCu_1"/>
</dbReference>
<evidence type="ECO:0000256" key="8">
    <source>
        <dbReference type="ARBA" id="ARBA00023157"/>
    </source>
</evidence>
<dbReference type="InterPro" id="IPR011042">
    <property type="entry name" value="6-blade_b-propeller_TolB-like"/>
</dbReference>
<keyword evidence="7" id="KW-0186">Copper</keyword>
<dbReference type="PROSITE" id="PS51007">
    <property type="entry name" value="CYTC"/>
    <property type="match status" value="1"/>
</dbReference>
<dbReference type="eggNOG" id="COG2133">
    <property type="taxonomic scope" value="Bacteria"/>
</dbReference>
<dbReference type="Pfam" id="PF13472">
    <property type="entry name" value="Lipase_GDSL_2"/>
    <property type="match status" value="1"/>
</dbReference>
<dbReference type="GO" id="GO:0020037">
    <property type="term" value="F:heme binding"/>
    <property type="evidence" value="ECO:0007669"/>
    <property type="project" value="InterPro"/>
</dbReference>
<evidence type="ECO:0000256" key="9">
    <source>
        <dbReference type="PROSITE-ProRule" id="PRU00433"/>
    </source>
</evidence>
<gene>
    <name evidence="12" type="ordered locus">Sinac_7011</name>
</gene>
<evidence type="ECO:0000313" key="12">
    <source>
        <dbReference type="EMBL" id="AGA31066.1"/>
    </source>
</evidence>
<organism evidence="12 13">
    <name type="scientific">Singulisphaera acidiphila (strain ATCC BAA-1392 / DSM 18658 / VKM B-2454 / MOB10)</name>
    <dbReference type="NCBI Taxonomy" id="886293"/>
    <lineage>
        <taxon>Bacteria</taxon>
        <taxon>Pseudomonadati</taxon>
        <taxon>Planctomycetota</taxon>
        <taxon>Planctomycetia</taxon>
        <taxon>Isosphaerales</taxon>
        <taxon>Isosphaeraceae</taxon>
        <taxon>Singulisphaera</taxon>
    </lineage>
</organism>
<dbReference type="SMART" id="SM00607">
    <property type="entry name" value="FTP"/>
    <property type="match status" value="1"/>
</dbReference>
<accession>L0DRQ5</accession>
<dbReference type="SUPFAM" id="SSF49503">
    <property type="entry name" value="Cupredoxins"/>
    <property type="match status" value="1"/>
</dbReference>
<name>L0DRQ5_SINAD</name>
<keyword evidence="6 9" id="KW-0408">Iron</keyword>
<dbReference type="InterPro" id="IPR011989">
    <property type="entry name" value="ARM-like"/>
</dbReference>
<dbReference type="InterPro" id="IPR055557">
    <property type="entry name" value="DUF7133"/>
</dbReference>
<evidence type="ECO:0000256" key="3">
    <source>
        <dbReference type="ARBA" id="ARBA00022723"/>
    </source>
</evidence>
<evidence type="ECO:0000256" key="7">
    <source>
        <dbReference type="ARBA" id="ARBA00023008"/>
    </source>
</evidence>
<dbReference type="RefSeq" id="WP_015250138.1">
    <property type="nucleotide sequence ID" value="NC_019892.1"/>
</dbReference>
<dbReference type="InterPro" id="IPR013830">
    <property type="entry name" value="SGNH_hydro"/>
</dbReference>
<evidence type="ECO:0000256" key="6">
    <source>
        <dbReference type="ARBA" id="ARBA00023004"/>
    </source>
</evidence>
<dbReference type="InterPro" id="IPR028871">
    <property type="entry name" value="BlueCu_1_BS"/>
</dbReference>
<evidence type="ECO:0000256" key="10">
    <source>
        <dbReference type="SAM" id="MobiDB-lite"/>
    </source>
</evidence>
<dbReference type="InterPro" id="IPR008972">
    <property type="entry name" value="Cupredoxin"/>
</dbReference>
<dbReference type="Proteomes" id="UP000010798">
    <property type="component" value="Chromosome"/>
</dbReference>
<keyword evidence="3 9" id="KW-0479">Metal-binding</keyword>
<evidence type="ECO:0000256" key="4">
    <source>
        <dbReference type="ARBA" id="ARBA00022837"/>
    </source>
</evidence>
<dbReference type="CDD" id="cd04233">
    <property type="entry name" value="Auracyanin"/>
    <property type="match status" value="1"/>
</dbReference>
<dbReference type="SUPFAM" id="SSF63829">
    <property type="entry name" value="Calcium-dependent phosphotriesterase"/>
    <property type="match status" value="1"/>
</dbReference>
<dbReference type="Pfam" id="PF13646">
    <property type="entry name" value="HEAT_2"/>
    <property type="match status" value="1"/>
</dbReference>
<dbReference type="InterPro" id="IPR009056">
    <property type="entry name" value="Cyt_c-like_dom"/>
</dbReference>
<dbReference type="NCBIfam" id="TIGR02603">
    <property type="entry name" value="CxxCH_TIGR02603"/>
    <property type="match status" value="1"/>
</dbReference>
<sequence>MDRHLETPPPRPRLPFPWLAVILTGIAWLQGTSAQAAGTLEVRHGDHVSLIGNTLADRMQHDGWLETYLYSRFPDRELVVRNLGFSGDEIDLARRIRSKDFGTPDHWLTFTKADVIFAFFGYNESFAGREGLDKFKDELADFIKHSLAQKYNGKAAPQLVLFSPIAHENLHQPNLPDGAENNARLELYTAAMREVAKANGVRFVDLFTPTREIYSKASKPLTINGVHLNEDGNRQLARVIDEALFSDGPAPKRDPAELERLRQAVIDKAFLWFNRYRTVDGYSIYGGRADLKFTDGQTNRVVAQREMEVLDVMTANRDQRIWAVAKGGDLKVDDGNTPPFIPVVTNKPGKGPNGEHIFLDGEEEIRTMTVAKGLKVNLFASEKEFPLLAKPVQMSFDPKGRLWVAVWPTYPHWKPKEEMDDKLLIFEDTDGDGKADTVKTFADHLHCPTGFEFANGGVYVAQAPDLVFLKDTDGDDKADVRQRVLSGLDSADTHHTSNSFLLDPGGALYFQEGTFHHTQVETPYAPSERCINAGVFRYEPRTQKFDVYVSYAFANPHGHVFDHWGQDIVTDGTGAVPYHGTLFSGHLDFPDKHGRAPSVYQQRTRPCPALETLSSRHFPESMQGNLLVPNVIGFQGILQYKIEDNDASLSGTELEPILSSSDVNFRPSDVEIGPDGAIYFLDWQNPIIGHMQHNLRDPSRDRLHGRVYRITAEGRPLLKAPKIAGEPVEKLLDLLKEPEDRVRYRVKTELGARPTEEVIAPIGQWVAGLDKSDPAYEHHVLEALWVHQYHNTVNIDLLKRVLGSPDFRARAAATRVLCYWHDRVPEALALLKKQAADSYPRVRLEAVRAASFFKVPEAIEIPLIAAEHPTDEFLAYTSGETMKALDPYWRKAIAKGEPIAFTTDAGARFVLKNIGTDQLLKMKRDRGVDLELLFRAGVRDEVRREALGDLAKRENRPELRVLIDAIRSQDGQKGDREESVVYDLARLLTGRTATELAGVRGDLETMATGSVLPVTRQLGFVALIAADGNVDRAWELGEKSVQTLRDLLGAMPLIRDPSLRASLYPKVEPLLNGLPKPLASSASQAKGTYGRYVRIELPGRQRTLTLAEVEVMSDGRNVAPSGKASQKNTSNGGEAKRAIDGNRVGDYSSNGQTHSEEDTPNPWWEVDLGTEQPIDSIVIYNRTDGELGKRLDNFNLTILDGRRNVVHQKTRQRATTARLSFSLSGGGPEGIIRRAAMNALTYVRGQEVPTFKALTRFVGEGTDRQAAIQALQRIPAADWPEDEARPLLDRLIAHIRTIPAADRTNPAALDALQLADALAAKLPLEQAKRIRKELGELGVRVLRLGTLPEQMLFDKERLAVKAGKPVEILFENNDLMPHNVVVIQPGTLEEVGLLGESTATDPGALARNYVPSSKGVILASRLLQPRETQTLAFTAPSQPGVYPYVCTYPGHWRRMYGSLYVVEDLEEYLADPESYLAKNPLPIKDDLLKSNRPRKEWKFDDLASVVEPLAPGRSFANGKQIFQVANCIACHKVDGAGQEFGPDLTKLDPKLTSADILREILEPSAKINEKFQAYTIATESGKVLTGLILEETPNHVKVIENPLAKTAAVVLKPSEIAERAKSPISIMPKGLLDKLTREEILDLVAYIASRANPKSELYHQEGHHAHGAGGH</sequence>
<dbReference type="PANTHER" id="PTHR33546:SF1">
    <property type="entry name" value="LARGE, MULTIFUNCTIONAL SECRETED PROTEIN"/>
    <property type="match status" value="1"/>
</dbReference>
<reference evidence="12 13" key="1">
    <citation type="submission" date="2012-02" db="EMBL/GenBank/DDBJ databases">
        <title>Complete sequence of chromosome of Singulisphaera acidiphila DSM 18658.</title>
        <authorList>
            <consortium name="US DOE Joint Genome Institute (JGI-PGF)"/>
            <person name="Lucas S."/>
            <person name="Copeland A."/>
            <person name="Lapidus A."/>
            <person name="Glavina del Rio T."/>
            <person name="Dalin E."/>
            <person name="Tice H."/>
            <person name="Bruce D."/>
            <person name="Goodwin L."/>
            <person name="Pitluck S."/>
            <person name="Peters L."/>
            <person name="Ovchinnikova G."/>
            <person name="Chertkov O."/>
            <person name="Kyrpides N."/>
            <person name="Mavromatis K."/>
            <person name="Ivanova N."/>
            <person name="Brettin T."/>
            <person name="Detter J.C."/>
            <person name="Han C."/>
            <person name="Larimer F."/>
            <person name="Land M."/>
            <person name="Hauser L."/>
            <person name="Markowitz V."/>
            <person name="Cheng J.-F."/>
            <person name="Hugenholtz P."/>
            <person name="Woyke T."/>
            <person name="Wu D."/>
            <person name="Tindall B."/>
            <person name="Pomrenke H."/>
            <person name="Brambilla E."/>
            <person name="Klenk H.-P."/>
            <person name="Eisen J.A."/>
        </authorList>
    </citation>
    <scope>NUCLEOTIDE SEQUENCE [LARGE SCALE GENOMIC DNA]</scope>
    <source>
        <strain evidence="13">ATCC BAA-1392 / DSM 18658 / VKM B-2454 / MOB10</strain>
    </source>
</reference>
<proteinExistence type="predicted"/>
<dbReference type="PANTHER" id="PTHR33546">
    <property type="entry name" value="LARGE, MULTIFUNCTIONAL SECRETED PROTEIN-RELATED"/>
    <property type="match status" value="1"/>
</dbReference>
<evidence type="ECO:0000313" key="13">
    <source>
        <dbReference type="Proteomes" id="UP000010798"/>
    </source>
</evidence>
<dbReference type="Gene3D" id="1.25.10.10">
    <property type="entry name" value="Leucine-rich Repeat Variant"/>
    <property type="match status" value="1"/>
</dbReference>
<keyword evidence="4" id="KW-0106">Calcium</keyword>
<feature type="domain" description="Cytochrome c" evidence="11">
    <location>
        <begin position="1513"/>
        <end position="1651"/>
    </location>
</feature>
<evidence type="ECO:0000256" key="1">
    <source>
        <dbReference type="ARBA" id="ARBA00022448"/>
    </source>
</evidence>
<dbReference type="eggNOG" id="COG1413">
    <property type="taxonomic scope" value="Bacteria"/>
</dbReference>
<dbReference type="eggNOG" id="COG2010">
    <property type="taxonomic scope" value="Bacteria"/>
</dbReference>
<feature type="region of interest" description="Disordered" evidence="10">
    <location>
        <begin position="1116"/>
        <end position="1163"/>
    </location>
</feature>
<evidence type="ECO:0000256" key="5">
    <source>
        <dbReference type="ARBA" id="ARBA00022982"/>
    </source>
</evidence>
<dbReference type="Gene3D" id="1.10.760.10">
    <property type="entry name" value="Cytochrome c-like domain"/>
    <property type="match status" value="1"/>
</dbReference>
<feature type="compositionally biased region" description="Polar residues" evidence="10">
    <location>
        <begin position="1123"/>
        <end position="1132"/>
    </location>
</feature>
<keyword evidence="1" id="KW-0813">Transport</keyword>
<dbReference type="EMBL" id="CP003364">
    <property type="protein sequence ID" value="AGA31066.1"/>
    <property type="molecule type" value="Genomic_DNA"/>
</dbReference>
<protein>
    <submittedName>
        <fullName evidence="12">Putative membrane-bound dehydrogenase</fullName>
    </submittedName>
</protein>
<dbReference type="Gene3D" id="2.60.40.420">
    <property type="entry name" value="Cupredoxins - blue copper proteins"/>
    <property type="match status" value="1"/>
</dbReference>
<keyword evidence="2 9" id="KW-0349">Heme</keyword>
<dbReference type="KEGG" id="saci:Sinac_7011"/>
<dbReference type="Pfam" id="PF00034">
    <property type="entry name" value="Cytochrom_C"/>
    <property type="match status" value="1"/>
</dbReference>
<dbReference type="SUPFAM" id="SSF48371">
    <property type="entry name" value="ARM repeat"/>
    <property type="match status" value="1"/>
</dbReference>
<keyword evidence="13" id="KW-1185">Reference proteome</keyword>
<dbReference type="GO" id="GO:0009055">
    <property type="term" value="F:electron transfer activity"/>
    <property type="evidence" value="ECO:0007669"/>
    <property type="project" value="InterPro"/>
</dbReference>
<dbReference type="Gene3D" id="2.120.10.30">
    <property type="entry name" value="TolB, C-terminal domain"/>
    <property type="match status" value="1"/>
</dbReference>
<evidence type="ECO:0000259" key="11">
    <source>
        <dbReference type="PROSITE" id="PS51007"/>
    </source>
</evidence>
<dbReference type="GO" id="GO:0016788">
    <property type="term" value="F:hydrolase activity, acting on ester bonds"/>
    <property type="evidence" value="ECO:0007669"/>
    <property type="project" value="UniProtKB-ARBA"/>
</dbReference>
<dbReference type="OrthoDB" id="228131at2"/>
<dbReference type="InterPro" id="IPR016024">
    <property type="entry name" value="ARM-type_fold"/>
</dbReference>
<dbReference type="Gene3D" id="2.60.120.260">
    <property type="entry name" value="Galactose-binding domain-like"/>
    <property type="match status" value="1"/>
</dbReference>
<keyword evidence="5" id="KW-0249">Electron transport</keyword>
<dbReference type="InterPro" id="IPR006585">
    <property type="entry name" value="FTP1"/>
</dbReference>
<keyword evidence="8" id="KW-1015">Disulfide bond</keyword>